<proteinExistence type="predicted"/>
<comment type="caution">
    <text evidence="2">The sequence shown here is derived from an EMBL/GenBank/DDBJ whole genome shotgun (WGS) entry which is preliminary data.</text>
</comment>
<dbReference type="Proteomes" id="UP001362999">
    <property type="component" value="Unassembled WGS sequence"/>
</dbReference>
<evidence type="ECO:0000313" key="3">
    <source>
        <dbReference type="Proteomes" id="UP001362999"/>
    </source>
</evidence>
<gene>
    <name evidence="2" type="ORF">R3P38DRAFT_3560784</name>
</gene>
<organism evidence="2 3">
    <name type="scientific">Favolaschia claudopus</name>
    <dbReference type="NCBI Taxonomy" id="2862362"/>
    <lineage>
        <taxon>Eukaryota</taxon>
        <taxon>Fungi</taxon>
        <taxon>Dikarya</taxon>
        <taxon>Basidiomycota</taxon>
        <taxon>Agaricomycotina</taxon>
        <taxon>Agaricomycetes</taxon>
        <taxon>Agaricomycetidae</taxon>
        <taxon>Agaricales</taxon>
        <taxon>Marasmiineae</taxon>
        <taxon>Mycenaceae</taxon>
        <taxon>Favolaschia</taxon>
    </lineage>
</organism>
<reference evidence="2 3" key="1">
    <citation type="journal article" date="2024" name="J Genomics">
        <title>Draft genome sequencing and assembly of Favolaschia claudopus CIRM-BRFM 2984 isolated from oak limbs.</title>
        <authorList>
            <person name="Navarro D."/>
            <person name="Drula E."/>
            <person name="Chaduli D."/>
            <person name="Cazenave R."/>
            <person name="Ahrendt S."/>
            <person name="Wang J."/>
            <person name="Lipzen A."/>
            <person name="Daum C."/>
            <person name="Barry K."/>
            <person name="Grigoriev I.V."/>
            <person name="Favel A."/>
            <person name="Rosso M.N."/>
            <person name="Martin F."/>
        </authorList>
    </citation>
    <scope>NUCLEOTIDE SEQUENCE [LARGE SCALE GENOMIC DNA]</scope>
    <source>
        <strain evidence="2 3">CIRM-BRFM 2984</strain>
    </source>
</reference>
<dbReference type="AlphaFoldDB" id="A0AAW0AVX7"/>
<evidence type="ECO:0000256" key="1">
    <source>
        <dbReference type="SAM" id="MobiDB-lite"/>
    </source>
</evidence>
<sequence length="482" mass="53671">MNNFFFGGGTGGNGGSSQSGSGGEGGSGQGAFLYQHRYSSPELNTLPANTPSTPRIGCPPTPADIYTSEMVLQGRGYPLYCPAPPNYHPNIKCGTEIGDVGCITSEGNFNYVFNVFSSTNAGQPEGFEKFTLPESDHSNPSPMQVESDIPPDTYFSSSVQRQHEDCHVLFTDYTFQCSNSMGAILVLPGGSHREYLRNSALQLRQYAIQNAKSWYRYILQNAGQDIDNSTLFLVTGHEKTTSWGMAVYSEHMPTQRFTVKFRKDTYDWVDGLPNQVHRAKWKAHDPRDTPTYRPLNQTIFLRGWTITLSGDAWREVTSTAVKATSHNWLSSIGSKFLTSVRRSLRQDSDAQDVSFRCYPARRMICNPSVLINDYIALEHSRLQHSWTPEIPEVILSHTEDWCTILNQEPTVLAADLHNHIGTHFAVVGEDDKSDDGDNFKELDLLAQSVPYHHIEVTAKDHPAEPVRLKARSVAARASTSSH</sequence>
<feature type="region of interest" description="Disordered" evidence="1">
    <location>
        <begin position="1"/>
        <end position="31"/>
    </location>
</feature>
<keyword evidence="3" id="KW-1185">Reference proteome</keyword>
<feature type="compositionally biased region" description="Gly residues" evidence="1">
    <location>
        <begin position="1"/>
        <end position="29"/>
    </location>
</feature>
<name>A0AAW0AVX7_9AGAR</name>
<accession>A0AAW0AVX7</accession>
<dbReference type="EMBL" id="JAWWNJ010000048">
    <property type="protein sequence ID" value="KAK7017207.1"/>
    <property type="molecule type" value="Genomic_DNA"/>
</dbReference>
<evidence type="ECO:0000313" key="2">
    <source>
        <dbReference type="EMBL" id="KAK7017207.1"/>
    </source>
</evidence>
<protein>
    <submittedName>
        <fullName evidence="2">Uncharacterized protein</fullName>
    </submittedName>
</protein>